<keyword evidence="1" id="KW-0812">Transmembrane</keyword>
<dbReference type="PANTHER" id="PTHR33739">
    <property type="entry name" value="OS07G0681500 PROTEIN"/>
    <property type="match status" value="1"/>
</dbReference>
<sequence length="295" mass="32054">MFRVPFTRDNNAVAQLIRSCFTSFLGPLVNGRSCFVATRGVINLMGQSPGQSGCRLSISPGCLYMRSCGMFLDNNFVCEEIFKVVIERAHALANECGCDINGPSYLMSGRMSISCALSSVEQIASLAATMLCHAGGVKLIHLMYDQIVPTLLLSPGDRKLGSVGSLCSIFEGFALAFVLLLSGASIWGIGENPPVYTSVHPSKRQRIVGMHLEFISMVMEGNMDLGCGQATWRAYVLCFVGLLVDFVPAWIPQVPLKTLQKLASGLKKWHEHDLAHSLLERGGPEAISIVVEHML</sequence>
<keyword evidence="3" id="KW-1185">Reference proteome</keyword>
<dbReference type="InterPro" id="IPR039638">
    <property type="entry name" value="MED33A/B"/>
</dbReference>
<dbReference type="GO" id="GO:2000762">
    <property type="term" value="P:regulation of phenylpropanoid metabolic process"/>
    <property type="evidence" value="ECO:0007669"/>
    <property type="project" value="InterPro"/>
</dbReference>
<proteinExistence type="predicted"/>
<evidence type="ECO:0000313" key="2">
    <source>
        <dbReference type="EMBL" id="VAI68876.1"/>
    </source>
</evidence>
<dbReference type="OMA" id="ANECGCD"/>
<reference evidence="2 3" key="1">
    <citation type="submission" date="2017-09" db="EMBL/GenBank/DDBJ databases">
        <authorList>
            <consortium name="International Durum Wheat Genome Sequencing Consortium (IDWGSC)"/>
            <person name="Milanesi L."/>
        </authorList>
    </citation>
    <scope>NUCLEOTIDE SEQUENCE [LARGE SCALE GENOMIC DNA]</scope>
    <source>
        <strain evidence="3">cv. Svevo</strain>
    </source>
</reference>
<feature type="transmembrane region" description="Helical" evidence="1">
    <location>
        <begin position="232"/>
        <end position="251"/>
    </location>
</feature>
<evidence type="ECO:0000256" key="1">
    <source>
        <dbReference type="SAM" id="Phobius"/>
    </source>
</evidence>
<dbReference type="GO" id="GO:0016592">
    <property type="term" value="C:mediator complex"/>
    <property type="evidence" value="ECO:0007669"/>
    <property type="project" value="InterPro"/>
</dbReference>
<gene>
    <name evidence="2" type="ORF">TRITD_7Av1G009390</name>
</gene>
<accession>A0A9R1BHS3</accession>
<dbReference type="AlphaFoldDB" id="A0A9R1BHS3"/>
<keyword evidence="1" id="KW-0472">Membrane</keyword>
<keyword evidence="1" id="KW-1133">Transmembrane helix</keyword>
<name>A0A9R1BHS3_TRITD</name>
<dbReference type="PANTHER" id="PTHR33739:SF10">
    <property type="entry name" value="OS05G0312000 PROTEIN"/>
    <property type="match status" value="1"/>
</dbReference>
<organism evidence="2 3">
    <name type="scientific">Triticum turgidum subsp. durum</name>
    <name type="common">Durum wheat</name>
    <name type="synonym">Triticum durum</name>
    <dbReference type="NCBI Taxonomy" id="4567"/>
    <lineage>
        <taxon>Eukaryota</taxon>
        <taxon>Viridiplantae</taxon>
        <taxon>Streptophyta</taxon>
        <taxon>Embryophyta</taxon>
        <taxon>Tracheophyta</taxon>
        <taxon>Spermatophyta</taxon>
        <taxon>Magnoliopsida</taxon>
        <taxon>Liliopsida</taxon>
        <taxon>Poales</taxon>
        <taxon>Poaceae</taxon>
        <taxon>BOP clade</taxon>
        <taxon>Pooideae</taxon>
        <taxon>Triticodae</taxon>
        <taxon>Triticeae</taxon>
        <taxon>Triticinae</taxon>
        <taxon>Triticum</taxon>
    </lineage>
</organism>
<evidence type="ECO:0000313" key="3">
    <source>
        <dbReference type="Proteomes" id="UP000324705"/>
    </source>
</evidence>
<dbReference type="Proteomes" id="UP000324705">
    <property type="component" value="Chromosome 7A"/>
</dbReference>
<feature type="transmembrane region" description="Helical" evidence="1">
    <location>
        <begin position="168"/>
        <end position="189"/>
    </location>
</feature>
<dbReference type="EMBL" id="LT934123">
    <property type="protein sequence ID" value="VAI68876.1"/>
    <property type="molecule type" value="Genomic_DNA"/>
</dbReference>
<dbReference type="Gramene" id="TRITD7Av1G009390.1">
    <property type="protein sequence ID" value="TRITD7Av1G009390.1"/>
    <property type="gene ID" value="TRITD7Av1G009390"/>
</dbReference>
<protein>
    <submittedName>
        <fullName evidence="2">Uncharacterized protein</fullName>
    </submittedName>
</protein>